<dbReference type="Pfam" id="PF02615">
    <property type="entry name" value="Ldh_2"/>
    <property type="match status" value="1"/>
</dbReference>
<dbReference type="InterPro" id="IPR036111">
    <property type="entry name" value="Mal/L-sulfo/L-lacto_DH-like_sf"/>
</dbReference>
<dbReference type="RefSeq" id="WP_231923949.1">
    <property type="nucleotide sequence ID" value="NZ_AP017315.1"/>
</dbReference>
<dbReference type="KEGG" id="malk:MalAC0309_2476"/>
<dbReference type="Gene3D" id="1.10.1530.10">
    <property type="match status" value="1"/>
</dbReference>
<dbReference type="PANTHER" id="PTHR11091:SF0">
    <property type="entry name" value="MALATE DEHYDROGENASE"/>
    <property type="match status" value="1"/>
</dbReference>
<dbReference type="AlphaFoldDB" id="A0A0U5BC55"/>
<dbReference type="InterPro" id="IPR003767">
    <property type="entry name" value="Malate/L-lactate_DH-like"/>
</dbReference>
<gene>
    <name evidence="4" type="ORF">MalAC0309_2476</name>
</gene>
<name>A0A0U5BC55_9MICO</name>
<dbReference type="Proteomes" id="UP000218965">
    <property type="component" value="Chromosome"/>
</dbReference>
<dbReference type="InterPro" id="IPR043144">
    <property type="entry name" value="Mal/L-sulf/L-lact_DH-like_ah"/>
</dbReference>
<evidence type="ECO:0000313" key="5">
    <source>
        <dbReference type="Proteomes" id="UP000218965"/>
    </source>
</evidence>
<dbReference type="PANTHER" id="PTHR11091">
    <property type="entry name" value="OXIDOREDUCTASE-RELATED"/>
    <property type="match status" value="1"/>
</dbReference>
<evidence type="ECO:0000256" key="2">
    <source>
        <dbReference type="ARBA" id="ARBA00023002"/>
    </source>
</evidence>
<accession>A0A0U5BC55</accession>
<feature type="region of interest" description="Disordered" evidence="3">
    <location>
        <begin position="336"/>
        <end position="368"/>
    </location>
</feature>
<proteinExistence type="inferred from homology"/>
<organism evidence="4 5">
    <name type="scientific">Microcella alkaliphila</name>
    <dbReference type="NCBI Taxonomy" id="279828"/>
    <lineage>
        <taxon>Bacteria</taxon>
        <taxon>Bacillati</taxon>
        <taxon>Actinomycetota</taxon>
        <taxon>Actinomycetes</taxon>
        <taxon>Micrococcales</taxon>
        <taxon>Microbacteriaceae</taxon>
        <taxon>Microcella</taxon>
    </lineage>
</organism>
<evidence type="ECO:0000256" key="1">
    <source>
        <dbReference type="ARBA" id="ARBA00006056"/>
    </source>
</evidence>
<sequence length="368" mass="38195">MSDTTTPMIELAHAKVIAEQILRAVGAHTDHARATVDNLLFADRSGIASHGLLRLPLYAAAVSAGGINRDPQMRWVTENTGAGLLDADGAFGQVAMEEALRWIESQRGTSASVTVAVQSSSHFGAGGYWTQRLAESGWLAIGVSSTGPTVAPFGATRKVLGTNPLSISLPAGTQTPLTADLATSTGAYGKVIGARNAGTSIPEGWAVDEAGHPTTDPAAAMAGALTAFGGHKGSAVAVLIEGLSVVLGGSRFAFETEDIWSNPGSRMNVGHLVIAVDPAAFAGAEQTAARVQQLRDTVRAAGPDVRAPGDPEEQSRTDRLVHIPLAHSTIEAINQLAEQLGAPPLEPASPTQTFSPPNRPTKKKEFQR</sequence>
<reference evidence="5" key="1">
    <citation type="submission" date="2015-12" db="EMBL/GenBank/DDBJ databases">
        <authorList>
            <person name="Shamseldin A."/>
            <person name="Moawad H."/>
            <person name="Abd El-Rahim W.M."/>
            <person name="Sadowsky M.J."/>
        </authorList>
    </citation>
    <scope>NUCLEOTIDE SEQUENCE [LARGE SCALE GENOMIC DNA]</scope>
    <source>
        <strain evidence="5">JAM AC0309</strain>
    </source>
</reference>
<protein>
    <submittedName>
        <fullName evidence="4">Malate/lactate dehydrogenase</fullName>
    </submittedName>
</protein>
<evidence type="ECO:0000313" key="4">
    <source>
        <dbReference type="EMBL" id="BAU33316.1"/>
    </source>
</evidence>
<dbReference type="SUPFAM" id="SSF89733">
    <property type="entry name" value="L-sulfolactate dehydrogenase-like"/>
    <property type="match status" value="1"/>
</dbReference>
<dbReference type="InterPro" id="IPR043143">
    <property type="entry name" value="Mal/L-sulf/L-lact_DH-like_NADP"/>
</dbReference>
<evidence type="ECO:0000256" key="3">
    <source>
        <dbReference type="SAM" id="MobiDB-lite"/>
    </source>
</evidence>
<dbReference type="GO" id="GO:0016491">
    <property type="term" value="F:oxidoreductase activity"/>
    <property type="evidence" value="ECO:0007669"/>
    <property type="project" value="UniProtKB-KW"/>
</dbReference>
<dbReference type="Gene3D" id="3.30.1370.60">
    <property type="entry name" value="Hypothetical oxidoreductase yiak, domain 2"/>
    <property type="match status" value="1"/>
</dbReference>
<keyword evidence="2" id="KW-0560">Oxidoreductase</keyword>
<dbReference type="EMBL" id="AP017315">
    <property type="protein sequence ID" value="BAU33316.1"/>
    <property type="molecule type" value="Genomic_DNA"/>
</dbReference>
<reference evidence="4 5" key="2">
    <citation type="submission" date="2016-01" db="EMBL/GenBank/DDBJ databases">
        <title>Microcella alkaliphila JAM AC0309 whole genome shotgun sequence.</title>
        <authorList>
            <person name="Kurata A."/>
            <person name="Hirose Y."/>
            <person name="Kishimoto N."/>
            <person name="Kobayashi T."/>
        </authorList>
    </citation>
    <scope>NUCLEOTIDE SEQUENCE [LARGE SCALE GENOMIC DNA]</scope>
    <source>
        <strain evidence="4 5">JAM AC0309</strain>
    </source>
</reference>
<comment type="similarity">
    <text evidence="1">Belongs to the LDH2/MDH2 oxidoreductase family.</text>
</comment>